<evidence type="ECO:0000313" key="1">
    <source>
        <dbReference type="EMBL" id="CAG8850206.1"/>
    </source>
</evidence>
<name>A0ACA9SY61_9GLOM</name>
<gene>
    <name evidence="1" type="ORF">RPERSI_LOCUS35973</name>
</gene>
<protein>
    <submittedName>
        <fullName evidence="1">1217_t:CDS:1</fullName>
    </submittedName>
</protein>
<sequence>MEQQTDKEQMDKADHERGLGVLSDFLFGIHHKEDEDGFMDIEFKD</sequence>
<proteinExistence type="predicted"/>
<organism evidence="1 2">
    <name type="scientific">Racocetra persica</name>
    <dbReference type="NCBI Taxonomy" id="160502"/>
    <lineage>
        <taxon>Eukaryota</taxon>
        <taxon>Fungi</taxon>
        <taxon>Fungi incertae sedis</taxon>
        <taxon>Mucoromycota</taxon>
        <taxon>Glomeromycotina</taxon>
        <taxon>Glomeromycetes</taxon>
        <taxon>Diversisporales</taxon>
        <taxon>Gigasporaceae</taxon>
        <taxon>Racocetra</taxon>
    </lineage>
</organism>
<dbReference type="EMBL" id="CAJVQC010169630">
    <property type="protein sequence ID" value="CAG8850206.1"/>
    <property type="molecule type" value="Genomic_DNA"/>
</dbReference>
<accession>A0ACA9SY61</accession>
<reference evidence="1" key="1">
    <citation type="submission" date="2021-06" db="EMBL/GenBank/DDBJ databases">
        <authorList>
            <person name="Kallberg Y."/>
            <person name="Tangrot J."/>
            <person name="Rosling A."/>
        </authorList>
    </citation>
    <scope>NUCLEOTIDE SEQUENCE</scope>
    <source>
        <strain evidence="1">MA461A</strain>
    </source>
</reference>
<feature type="non-terminal residue" evidence="1">
    <location>
        <position position="45"/>
    </location>
</feature>
<comment type="caution">
    <text evidence="1">The sequence shown here is derived from an EMBL/GenBank/DDBJ whole genome shotgun (WGS) entry which is preliminary data.</text>
</comment>
<dbReference type="Proteomes" id="UP000789920">
    <property type="component" value="Unassembled WGS sequence"/>
</dbReference>
<evidence type="ECO:0000313" key="2">
    <source>
        <dbReference type="Proteomes" id="UP000789920"/>
    </source>
</evidence>
<keyword evidence="2" id="KW-1185">Reference proteome</keyword>